<dbReference type="Gene3D" id="1.10.630.10">
    <property type="entry name" value="Cytochrome P450"/>
    <property type="match status" value="1"/>
</dbReference>
<dbReference type="InterPro" id="IPR036396">
    <property type="entry name" value="Cyt_P450_sf"/>
</dbReference>
<evidence type="ECO:0000256" key="2">
    <source>
        <dbReference type="ARBA" id="ARBA00010617"/>
    </source>
</evidence>
<dbReference type="GO" id="GO:0005506">
    <property type="term" value="F:iron ion binding"/>
    <property type="evidence" value="ECO:0007669"/>
    <property type="project" value="InterPro"/>
</dbReference>
<dbReference type="PANTHER" id="PTHR24291:SF50">
    <property type="entry name" value="BIFUNCTIONAL ALBAFLAVENONE MONOOXYGENASE_TERPENE SYNTHASE"/>
    <property type="match status" value="1"/>
</dbReference>
<dbReference type="PANTHER" id="PTHR24291">
    <property type="entry name" value="CYTOCHROME P450 FAMILY 4"/>
    <property type="match status" value="1"/>
</dbReference>
<evidence type="ECO:0000256" key="4">
    <source>
        <dbReference type="ARBA" id="ARBA00022723"/>
    </source>
</evidence>
<comment type="cofactor">
    <cofactor evidence="1 8">
        <name>heme</name>
        <dbReference type="ChEBI" id="CHEBI:30413"/>
    </cofactor>
</comment>
<organism evidence="10 11">
    <name type="scientific">Phycomyces blakesleeanus (strain ATCC 8743b / DSM 1359 / FGSC 10004 / NBRC 33097 / NRRL 1555)</name>
    <dbReference type="NCBI Taxonomy" id="763407"/>
    <lineage>
        <taxon>Eukaryota</taxon>
        <taxon>Fungi</taxon>
        <taxon>Fungi incertae sedis</taxon>
        <taxon>Mucoromycota</taxon>
        <taxon>Mucoromycotina</taxon>
        <taxon>Mucoromycetes</taxon>
        <taxon>Mucorales</taxon>
        <taxon>Phycomycetaceae</taxon>
        <taxon>Phycomyces</taxon>
    </lineage>
</organism>
<proteinExistence type="inferred from homology"/>
<dbReference type="GO" id="GO:0004497">
    <property type="term" value="F:monooxygenase activity"/>
    <property type="evidence" value="ECO:0007669"/>
    <property type="project" value="UniProtKB-KW"/>
</dbReference>
<dbReference type="STRING" id="763407.A0A163B0W9"/>
<dbReference type="InterPro" id="IPR002403">
    <property type="entry name" value="Cyt_P450_E_grp-IV"/>
</dbReference>
<dbReference type="InterPro" id="IPR017972">
    <property type="entry name" value="Cyt_P450_CS"/>
</dbReference>
<dbReference type="EMBL" id="KV440974">
    <property type="protein sequence ID" value="OAD77641.1"/>
    <property type="molecule type" value="Genomic_DNA"/>
</dbReference>
<dbReference type="GO" id="GO:0020037">
    <property type="term" value="F:heme binding"/>
    <property type="evidence" value="ECO:0007669"/>
    <property type="project" value="InterPro"/>
</dbReference>
<dbReference type="OrthoDB" id="1470350at2759"/>
<evidence type="ECO:0000256" key="7">
    <source>
        <dbReference type="ARBA" id="ARBA00023033"/>
    </source>
</evidence>
<evidence type="ECO:0000313" key="10">
    <source>
        <dbReference type="EMBL" id="OAD77641.1"/>
    </source>
</evidence>
<evidence type="ECO:0000256" key="5">
    <source>
        <dbReference type="ARBA" id="ARBA00023002"/>
    </source>
</evidence>
<keyword evidence="11" id="KW-1185">Reference proteome</keyword>
<evidence type="ECO:0000256" key="6">
    <source>
        <dbReference type="ARBA" id="ARBA00023004"/>
    </source>
</evidence>
<dbReference type="VEuPathDB" id="FungiDB:PHYBLDRAFT_141511"/>
<evidence type="ECO:0000256" key="1">
    <source>
        <dbReference type="ARBA" id="ARBA00001971"/>
    </source>
</evidence>
<dbReference type="GeneID" id="28991510"/>
<dbReference type="AlphaFoldDB" id="A0A163B0W9"/>
<sequence length="523" mass="59530">MDTINHISPSFESYITVFAKIVPKGFYVVAAVALFLCKKVYDFTAAPYKLRHFPKVSFFAFSKSIFSAESVEHRTKRLISPLLHKYKGFYIAKFPLYWTVFVTEPHAVQYVLMKGEIFPKKTRFMNTLNKDSLMIRLFGSSNIAFASGEIWKHQRKIMNPAFHRTAPIELFGRMIPDMFRLIDKSNGNIMLADLLHRITFDAMGKALFGFDFKTAREENSEWTSAYNDAMSGISAPILNITPSLEHITRYLYPDYAKAKKGIDKLTELTLEMVNERKEKIQEAIGQPDDGREKDFLTLIIEAEMKEDKASGSGGLRENLKAFLVAGHASTASSISFCIYHLAMNKDVQNKARKEALDILGDDANISTPTVNECKHITYINMIIKETLRLNAPFGTLFERIATEDVTLSGVFIPKGTIISVDIETIHKNPAIWKSPTVFDPERFSKGGEHDQHEGITWAPFSDGNRKCLGINFSMAEQQVILLMLLKHYEWDLSENSIHKNGIVYDGISLFTPRSLYIKFNKRH</sequence>
<name>A0A163B0W9_PHYB8</name>
<reference evidence="11" key="1">
    <citation type="submission" date="2015-06" db="EMBL/GenBank/DDBJ databases">
        <title>Expansion of signal transduction pathways in fungi by whole-genome duplication.</title>
        <authorList>
            <consortium name="DOE Joint Genome Institute"/>
            <person name="Corrochano L.M."/>
            <person name="Kuo A."/>
            <person name="Marcet-Houben M."/>
            <person name="Polaino S."/>
            <person name="Salamov A."/>
            <person name="Villalobos J.M."/>
            <person name="Alvarez M.I."/>
            <person name="Avalos J."/>
            <person name="Benito E.P."/>
            <person name="Benoit I."/>
            <person name="Burger G."/>
            <person name="Camino L.P."/>
            <person name="Canovas D."/>
            <person name="Cerda-Olmedo E."/>
            <person name="Cheng J.-F."/>
            <person name="Dominguez A."/>
            <person name="Elias M."/>
            <person name="Eslava A.P."/>
            <person name="Glaser F."/>
            <person name="Grimwood J."/>
            <person name="Gutierrez G."/>
            <person name="Heitman J."/>
            <person name="Henrissat B."/>
            <person name="Iturriaga E.A."/>
            <person name="Lang B.F."/>
            <person name="Lavin J.L."/>
            <person name="Lee S."/>
            <person name="Li W."/>
            <person name="Lindquist E."/>
            <person name="Lopez-Garcia S."/>
            <person name="Luque E.M."/>
            <person name="Marcos A.T."/>
            <person name="Martin J."/>
            <person name="McCluskey K."/>
            <person name="Medina H.R."/>
            <person name="Miralles-Duran A."/>
            <person name="Miyazaki A."/>
            <person name="Munoz-Torres E."/>
            <person name="Oguiza J.A."/>
            <person name="Ohm R."/>
            <person name="Olmedo M."/>
            <person name="Orejas M."/>
            <person name="Ortiz-Castellanos L."/>
            <person name="Pisabarro A.G."/>
            <person name="Rodriguez-Romero J."/>
            <person name="Ruiz-Herrera J."/>
            <person name="Ruiz-Vazquez R."/>
            <person name="Sanz C."/>
            <person name="Schackwitz W."/>
            <person name="Schmutz J."/>
            <person name="Shahriari M."/>
            <person name="Shelest E."/>
            <person name="Silva-Franco F."/>
            <person name="Soanes D."/>
            <person name="Syed K."/>
            <person name="Tagua V.G."/>
            <person name="Talbot N.J."/>
            <person name="Thon M."/>
            <person name="De vries R.P."/>
            <person name="Wiebenga A."/>
            <person name="Yadav J.S."/>
            <person name="Braun E.L."/>
            <person name="Baker S."/>
            <person name="Garre V."/>
            <person name="Horwitz B."/>
            <person name="Torres-Martinez S."/>
            <person name="Idnurm A."/>
            <person name="Herrera-Estrella A."/>
            <person name="Gabaldon T."/>
            <person name="Grigoriev I.V."/>
        </authorList>
    </citation>
    <scope>NUCLEOTIDE SEQUENCE [LARGE SCALE GENOMIC DNA]</scope>
    <source>
        <strain evidence="11">NRRL 1555(-)</strain>
    </source>
</reference>
<keyword evidence="4 8" id="KW-0479">Metal-binding</keyword>
<dbReference type="SUPFAM" id="SSF48264">
    <property type="entry name" value="Cytochrome P450"/>
    <property type="match status" value="1"/>
</dbReference>
<keyword evidence="5 9" id="KW-0560">Oxidoreductase</keyword>
<evidence type="ECO:0000256" key="3">
    <source>
        <dbReference type="ARBA" id="ARBA00022617"/>
    </source>
</evidence>
<feature type="binding site" description="axial binding residue" evidence="8">
    <location>
        <position position="467"/>
    </location>
    <ligand>
        <name>heme</name>
        <dbReference type="ChEBI" id="CHEBI:30413"/>
    </ligand>
    <ligandPart>
        <name>Fe</name>
        <dbReference type="ChEBI" id="CHEBI:18248"/>
    </ligandPart>
</feature>
<accession>A0A163B0W9</accession>
<dbReference type="InParanoid" id="A0A163B0W9"/>
<dbReference type="RefSeq" id="XP_018295681.1">
    <property type="nucleotide sequence ID" value="XM_018430604.1"/>
</dbReference>
<dbReference type="InterPro" id="IPR001128">
    <property type="entry name" value="Cyt_P450"/>
</dbReference>
<gene>
    <name evidence="10" type="ORF">PHYBLDRAFT_141511</name>
</gene>
<dbReference type="GO" id="GO:0016705">
    <property type="term" value="F:oxidoreductase activity, acting on paired donors, with incorporation or reduction of molecular oxygen"/>
    <property type="evidence" value="ECO:0007669"/>
    <property type="project" value="InterPro"/>
</dbReference>
<evidence type="ECO:0000256" key="9">
    <source>
        <dbReference type="RuleBase" id="RU000461"/>
    </source>
</evidence>
<comment type="similarity">
    <text evidence="2 9">Belongs to the cytochrome P450 family.</text>
</comment>
<evidence type="ECO:0000313" key="11">
    <source>
        <dbReference type="Proteomes" id="UP000077315"/>
    </source>
</evidence>
<keyword evidence="6 8" id="KW-0408">Iron</keyword>
<keyword evidence="7 9" id="KW-0503">Monooxygenase</keyword>
<evidence type="ECO:0000256" key="8">
    <source>
        <dbReference type="PIRSR" id="PIRSR602403-1"/>
    </source>
</evidence>
<dbReference type="Proteomes" id="UP000077315">
    <property type="component" value="Unassembled WGS sequence"/>
</dbReference>
<dbReference type="PRINTS" id="PR00465">
    <property type="entry name" value="EP450IV"/>
</dbReference>
<dbReference type="InterPro" id="IPR050196">
    <property type="entry name" value="Cytochrome_P450_Monoox"/>
</dbReference>
<dbReference type="PROSITE" id="PS00086">
    <property type="entry name" value="CYTOCHROME_P450"/>
    <property type="match status" value="1"/>
</dbReference>
<dbReference type="Pfam" id="PF00067">
    <property type="entry name" value="p450"/>
    <property type="match status" value="1"/>
</dbReference>
<dbReference type="PRINTS" id="PR00385">
    <property type="entry name" value="P450"/>
</dbReference>
<protein>
    <submittedName>
        <fullName evidence="10">CYP509 protein</fullName>
    </submittedName>
</protein>
<keyword evidence="3 8" id="KW-0349">Heme</keyword>